<reference evidence="1" key="1">
    <citation type="submission" date="2020-01" db="EMBL/GenBank/DDBJ databases">
        <authorList>
            <consortium name="DOE Joint Genome Institute"/>
            <person name="Haridas S."/>
            <person name="Albert R."/>
            <person name="Binder M."/>
            <person name="Bloem J."/>
            <person name="Labutti K."/>
            <person name="Salamov A."/>
            <person name="Andreopoulos B."/>
            <person name="Baker S.E."/>
            <person name="Barry K."/>
            <person name="Bills G."/>
            <person name="Bluhm B.H."/>
            <person name="Cannon C."/>
            <person name="Castanera R."/>
            <person name="Culley D.E."/>
            <person name="Daum C."/>
            <person name="Ezra D."/>
            <person name="Gonzalez J.B."/>
            <person name="Henrissat B."/>
            <person name="Kuo A."/>
            <person name="Liang C."/>
            <person name="Lipzen A."/>
            <person name="Lutzoni F."/>
            <person name="Magnuson J."/>
            <person name="Mondo S."/>
            <person name="Nolan M."/>
            <person name="Ohm R."/>
            <person name="Pangilinan J."/>
            <person name="Park H.-J."/>
            <person name="Ramirez L."/>
            <person name="Alfaro M."/>
            <person name="Sun H."/>
            <person name="Tritt A."/>
            <person name="Yoshinaga Y."/>
            <person name="Zwiers L.-H."/>
            <person name="Turgeon B.G."/>
            <person name="Goodwin S.B."/>
            <person name="Spatafora J.W."/>
            <person name="Crous P.W."/>
            <person name="Grigoriev I.V."/>
        </authorList>
    </citation>
    <scope>NUCLEOTIDE SEQUENCE</scope>
    <source>
        <strain evidence="1">P77</strain>
    </source>
</reference>
<dbReference type="EMBL" id="ML975316">
    <property type="protein sequence ID" value="KAF1833588.1"/>
    <property type="molecule type" value="Genomic_DNA"/>
</dbReference>
<dbReference type="AlphaFoldDB" id="A0A6A5K8E1"/>
<organism evidence="1 2">
    <name type="scientific">Decorospora gaudefroyi</name>
    <dbReference type="NCBI Taxonomy" id="184978"/>
    <lineage>
        <taxon>Eukaryota</taxon>
        <taxon>Fungi</taxon>
        <taxon>Dikarya</taxon>
        <taxon>Ascomycota</taxon>
        <taxon>Pezizomycotina</taxon>
        <taxon>Dothideomycetes</taxon>
        <taxon>Pleosporomycetidae</taxon>
        <taxon>Pleosporales</taxon>
        <taxon>Pleosporineae</taxon>
        <taxon>Pleosporaceae</taxon>
        <taxon>Decorospora</taxon>
    </lineage>
</organism>
<proteinExistence type="predicted"/>
<sequence>MSCGIAVLGCTFLAPDEERAGSISFHWRKTTRKTKNTLITRTTRSLMEIRHGTCGVCKWSLQLPLSHAVVHGRVSPRLASEFGALRLTRIQPDFRPIKESTSMALAPKCRSAIPPTLGDAPRNMTACRRAHAATLSSTQLHPISLPDELVQSRPALPYVLVAMAAG</sequence>
<name>A0A6A5K8E1_9PLEO</name>
<accession>A0A6A5K8E1</accession>
<keyword evidence="2" id="KW-1185">Reference proteome</keyword>
<evidence type="ECO:0000313" key="2">
    <source>
        <dbReference type="Proteomes" id="UP000800040"/>
    </source>
</evidence>
<gene>
    <name evidence="1" type="ORF">BDW02DRAFT_376644</name>
</gene>
<protein>
    <submittedName>
        <fullName evidence="1">Uncharacterized protein</fullName>
    </submittedName>
</protein>
<dbReference type="Proteomes" id="UP000800040">
    <property type="component" value="Unassembled WGS sequence"/>
</dbReference>
<evidence type="ECO:0000313" key="1">
    <source>
        <dbReference type="EMBL" id="KAF1833588.1"/>
    </source>
</evidence>